<name>A0A9N9TYD3_PHYSR</name>
<feature type="compositionally biased region" description="Basic and acidic residues" evidence="1">
    <location>
        <begin position="102"/>
        <end position="126"/>
    </location>
</feature>
<dbReference type="AlphaFoldDB" id="A0A9N9TYD3"/>
<keyword evidence="3" id="KW-1185">Reference proteome</keyword>
<feature type="region of interest" description="Disordered" evidence="1">
    <location>
        <begin position="331"/>
        <end position="371"/>
    </location>
</feature>
<reference evidence="2" key="1">
    <citation type="submission" date="2022-01" db="EMBL/GenBank/DDBJ databases">
        <authorList>
            <person name="King R."/>
        </authorList>
    </citation>
    <scope>NUCLEOTIDE SEQUENCE</scope>
</reference>
<feature type="compositionally biased region" description="Basic residues" evidence="1">
    <location>
        <begin position="185"/>
        <end position="194"/>
    </location>
</feature>
<organism evidence="2 3">
    <name type="scientific">Phyllotreta striolata</name>
    <name type="common">Striped flea beetle</name>
    <name type="synonym">Crioceris striolata</name>
    <dbReference type="NCBI Taxonomy" id="444603"/>
    <lineage>
        <taxon>Eukaryota</taxon>
        <taxon>Metazoa</taxon>
        <taxon>Ecdysozoa</taxon>
        <taxon>Arthropoda</taxon>
        <taxon>Hexapoda</taxon>
        <taxon>Insecta</taxon>
        <taxon>Pterygota</taxon>
        <taxon>Neoptera</taxon>
        <taxon>Endopterygota</taxon>
        <taxon>Coleoptera</taxon>
        <taxon>Polyphaga</taxon>
        <taxon>Cucujiformia</taxon>
        <taxon>Chrysomeloidea</taxon>
        <taxon>Chrysomelidae</taxon>
        <taxon>Galerucinae</taxon>
        <taxon>Alticini</taxon>
        <taxon>Phyllotreta</taxon>
    </lineage>
</organism>
<evidence type="ECO:0000313" key="3">
    <source>
        <dbReference type="Proteomes" id="UP001153712"/>
    </source>
</evidence>
<dbReference type="InterPro" id="IPR032064">
    <property type="entry name" value="DUF4805"/>
</dbReference>
<gene>
    <name evidence="2" type="ORF">PHYEVI_LOCUS9999</name>
</gene>
<evidence type="ECO:0000256" key="1">
    <source>
        <dbReference type="SAM" id="MobiDB-lite"/>
    </source>
</evidence>
<feature type="region of interest" description="Disordered" evidence="1">
    <location>
        <begin position="168"/>
        <end position="274"/>
    </location>
</feature>
<feature type="compositionally biased region" description="Basic and acidic residues" evidence="1">
    <location>
        <begin position="216"/>
        <end position="263"/>
    </location>
</feature>
<feature type="compositionally biased region" description="Polar residues" evidence="1">
    <location>
        <begin position="73"/>
        <end position="83"/>
    </location>
</feature>
<feature type="region of interest" description="Disordered" evidence="1">
    <location>
        <begin position="69"/>
        <end position="145"/>
    </location>
</feature>
<dbReference type="Proteomes" id="UP001153712">
    <property type="component" value="Chromosome 7"/>
</dbReference>
<sequence length="371" mass="42323">MAAATAARLPETIKLQLRKPKSWNWELTTSKSSPAIAMPVIQLYDYRGKLLIEAKESPEDAFSGNKQKIWRSDQGNSQQTGANSGSSRRSRSRSNINISSESLRRSESDSCRNSRTKILEKNPETRKQKKNRVANPLETSKLQDNYEISNPQLEEFLHKKRYTTRTSSAGTLIIPEESFRTDPRRSRRRRRRRGGSYGLESLAEVRDAAARTSVSSERDRKDARFRGFSEEKHIGRHSDRAAILSREKPSIDRSKSTPEGREFHGKKRYPSKNPSLSGLFYSRSEVFPFERLLKCDENNNDRRYGNSGIRECRKTGRCEIVDVTDAGKCTGNSGKTRRKRRNRTVDRTRCSSFSSTSSTSSGEVQISRRKG</sequence>
<evidence type="ECO:0000313" key="2">
    <source>
        <dbReference type="EMBL" id="CAG9863715.1"/>
    </source>
</evidence>
<protein>
    <submittedName>
        <fullName evidence="2">Uncharacterized protein</fullName>
    </submittedName>
</protein>
<proteinExistence type="predicted"/>
<feature type="non-terminal residue" evidence="2">
    <location>
        <position position="371"/>
    </location>
</feature>
<dbReference type="EMBL" id="OU900100">
    <property type="protein sequence ID" value="CAG9863715.1"/>
    <property type="molecule type" value="Genomic_DNA"/>
</dbReference>
<feature type="compositionally biased region" description="Low complexity" evidence="1">
    <location>
        <begin position="351"/>
        <end position="361"/>
    </location>
</feature>
<accession>A0A9N9TYD3</accession>
<dbReference type="OrthoDB" id="165498at2759"/>
<dbReference type="Pfam" id="PF16063">
    <property type="entry name" value="DUF4805"/>
    <property type="match status" value="1"/>
</dbReference>